<dbReference type="GO" id="GO:0005794">
    <property type="term" value="C:Golgi apparatus"/>
    <property type="evidence" value="ECO:0007669"/>
    <property type="project" value="UniProtKB-ARBA"/>
</dbReference>
<organism evidence="3 4">
    <name type="scientific">Allomyces macrogynus (strain ATCC 38327)</name>
    <name type="common">Allomyces javanicus var. macrogynus</name>
    <dbReference type="NCBI Taxonomy" id="578462"/>
    <lineage>
        <taxon>Eukaryota</taxon>
        <taxon>Fungi</taxon>
        <taxon>Fungi incertae sedis</taxon>
        <taxon>Blastocladiomycota</taxon>
        <taxon>Blastocladiomycetes</taxon>
        <taxon>Blastocladiales</taxon>
        <taxon>Blastocladiaceae</taxon>
        <taxon>Allomyces</taxon>
    </lineage>
</organism>
<dbReference type="InterPro" id="IPR032691">
    <property type="entry name" value="Mon2/Sec7/BIG1-like_HUS"/>
</dbReference>
<evidence type="ECO:0000259" key="2">
    <source>
        <dbReference type="Pfam" id="PF12783"/>
    </source>
</evidence>
<evidence type="ECO:0000313" key="3">
    <source>
        <dbReference type="EMBL" id="KNE60814.1"/>
    </source>
</evidence>
<dbReference type="STRING" id="578462.A0A0L0SEF8"/>
<dbReference type="AlphaFoldDB" id="A0A0L0SEF8"/>
<proteinExistence type="predicted"/>
<reference evidence="3 4" key="1">
    <citation type="submission" date="2009-11" db="EMBL/GenBank/DDBJ databases">
        <title>Annotation of Allomyces macrogynus ATCC 38327.</title>
        <authorList>
            <consortium name="The Broad Institute Genome Sequencing Platform"/>
            <person name="Russ C."/>
            <person name="Cuomo C."/>
            <person name="Burger G."/>
            <person name="Gray M.W."/>
            <person name="Holland P.W.H."/>
            <person name="King N."/>
            <person name="Lang F.B.F."/>
            <person name="Roger A.J."/>
            <person name="Ruiz-Trillo I."/>
            <person name="Young S.K."/>
            <person name="Zeng Q."/>
            <person name="Gargeya S."/>
            <person name="Fitzgerald M."/>
            <person name="Haas B."/>
            <person name="Abouelleil A."/>
            <person name="Alvarado L."/>
            <person name="Arachchi H.M."/>
            <person name="Berlin A."/>
            <person name="Chapman S.B."/>
            <person name="Gearin G."/>
            <person name="Goldberg J."/>
            <person name="Griggs A."/>
            <person name="Gujja S."/>
            <person name="Hansen M."/>
            <person name="Heiman D."/>
            <person name="Howarth C."/>
            <person name="Larimer J."/>
            <person name="Lui A."/>
            <person name="MacDonald P.J.P."/>
            <person name="McCowen C."/>
            <person name="Montmayeur A."/>
            <person name="Murphy C."/>
            <person name="Neiman D."/>
            <person name="Pearson M."/>
            <person name="Priest M."/>
            <person name="Roberts A."/>
            <person name="Saif S."/>
            <person name="Shea T."/>
            <person name="Sisk P."/>
            <person name="Stolte C."/>
            <person name="Sykes S."/>
            <person name="Wortman J."/>
            <person name="Nusbaum C."/>
            <person name="Birren B."/>
        </authorList>
    </citation>
    <scope>NUCLEOTIDE SEQUENCE [LARGE SCALE GENOMIC DNA]</scope>
    <source>
        <strain evidence="3 4">ATCC 38327</strain>
    </source>
</reference>
<dbReference type="OrthoDB" id="18431at2759"/>
<feature type="domain" description="Mon2/Sec7/BIG1-like HUS" evidence="2">
    <location>
        <begin position="67"/>
        <end position="199"/>
    </location>
</feature>
<gene>
    <name evidence="3" type="ORF">AMAG_18613</name>
</gene>
<evidence type="ECO:0000313" key="4">
    <source>
        <dbReference type="Proteomes" id="UP000054350"/>
    </source>
</evidence>
<sequence length="278" mass="30741">MVAYYNFNRIRFEFNQFFPIILEHFVEVVQLDDDIATFAVDSLRQLTSKFLERDELAHFNSQLDSAEPSPLTIRCRLLALELLMTMLNQLSQAKCPVVADILTSQGGDLCVAISKNATSSHAGLFENSLSLFSLILTQHRHLFKPQIPVLLCDVYLPVLAGNATLQHKQHLLQSLALWCTQPQTLVDLYVNFDCDLHMPSCIEDLLHRCCQAYATQPAQALAVLEGVLRSLAGWMVPAHPMSPINGRTSASPLGEDGQPTPSPTELGVGPAESKASEE</sequence>
<accession>A0A0L0SEF8</accession>
<dbReference type="Pfam" id="PF12783">
    <property type="entry name" value="Sec7-like_HUS"/>
    <property type="match status" value="1"/>
</dbReference>
<dbReference type="eggNOG" id="KOG0929">
    <property type="taxonomic scope" value="Eukaryota"/>
</dbReference>
<feature type="non-terminal residue" evidence="3">
    <location>
        <position position="278"/>
    </location>
</feature>
<dbReference type="Proteomes" id="UP000054350">
    <property type="component" value="Unassembled WGS sequence"/>
</dbReference>
<keyword evidence="4" id="KW-1185">Reference proteome</keyword>
<evidence type="ECO:0000256" key="1">
    <source>
        <dbReference type="SAM" id="MobiDB-lite"/>
    </source>
</evidence>
<feature type="region of interest" description="Disordered" evidence="1">
    <location>
        <begin position="245"/>
        <end position="278"/>
    </location>
</feature>
<reference evidence="4" key="2">
    <citation type="submission" date="2009-11" db="EMBL/GenBank/DDBJ databases">
        <title>The Genome Sequence of Allomyces macrogynus strain ATCC 38327.</title>
        <authorList>
            <consortium name="The Broad Institute Genome Sequencing Platform"/>
            <person name="Russ C."/>
            <person name="Cuomo C."/>
            <person name="Shea T."/>
            <person name="Young S.K."/>
            <person name="Zeng Q."/>
            <person name="Koehrsen M."/>
            <person name="Haas B."/>
            <person name="Borodovsky M."/>
            <person name="Guigo R."/>
            <person name="Alvarado L."/>
            <person name="Berlin A."/>
            <person name="Borenstein D."/>
            <person name="Chen Z."/>
            <person name="Engels R."/>
            <person name="Freedman E."/>
            <person name="Gellesch M."/>
            <person name="Goldberg J."/>
            <person name="Griggs A."/>
            <person name="Gujja S."/>
            <person name="Heiman D."/>
            <person name="Hepburn T."/>
            <person name="Howarth C."/>
            <person name="Jen D."/>
            <person name="Larson L."/>
            <person name="Lewis B."/>
            <person name="Mehta T."/>
            <person name="Park D."/>
            <person name="Pearson M."/>
            <person name="Roberts A."/>
            <person name="Saif S."/>
            <person name="Shenoy N."/>
            <person name="Sisk P."/>
            <person name="Stolte C."/>
            <person name="Sykes S."/>
            <person name="Walk T."/>
            <person name="White J."/>
            <person name="Yandava C."/>
            <person name="Burger G."/>
            <person name="Gray M.W."/>
            <person name="Holland P.W.H."/>
            <person name="King N."/>
            <person name="Lang F.B.F."/>
            <person name="Roger A.J."/>
            <person name="Ruiz-Trillo I."/>
            <person name="Lander E."/>
            <person name="Nusbaum C."/>
        </authorList>
    </citation>
    <scope>NUCLEOTIDE SEQUENCE [LARGE SCALE GENOMIC DNA]</scope>
    <source>
        <strain evidence="4">ATCC 38327</strain>
    </source>
</reference>
<dbReference type="VEuPathDB" id="FungiDB:AMAG_18613"/>
<dbReference type="PANTHER" id="PTHR10663">
    <property type="entry name" value="GUANYL-NUCLEOTIDE EXCHANGE FACTOR"/>
    <property type="match status" value="1"/>
</dbReference>
<name>A0A0L0SEF8_ALLM3</name>
<protein>
    <recommendedName>
        <fullName evidence="2">Mon2/Sec7/BIG1-like HUS domain-containing protein</fullName>
    </recommendedName>
</protein>
<dbReference type="EMBL" id="GG745336">
    <property type="protein sequence ID" value="KNE60814.1"/>
    <property type="molecule type" value="Genomic_DNA"/>
</dbReference>
<dbReference type="PANTHER" id="PTHR10663:SF375">
    <property type="entry name" value="LD29171P"/>
    <property type="match status" value="1"/>
</dbReference>